<dbReference type="GeneID" id="108253990"/>
<keyword evidence="3 15" id="KW-0813">Transport</keyword>
<keyword evidence="7" id="KW-0007">Acetylation</keyword>
<keyword evidence="6 15" id="KW-0999">Mitochondrion inner membrane</keyword>
<evidence type="ECO:0000256" key="4">
    <source>
        <dbReference type="ARBA" id="ARBA00022547"/>
    </source>
</evidence>
<dbReference type="KEGG" id="dci:108253990"/>
<comment type="similarity">
    <text evidence="2 15">Belongs to the ATPase e subunit family.</text>
</comment>
<keyword evidence="16" id="KW-1185">Reference proteome</keyword>
<evidence type="ECO:0000256" key="9">
    <source>
        <dbReference type="ARBA" id="ARBA00023128"/>
    </source>
</evidence>
<organism evidence="16 17">
    <name type="scientific">Diaphorina citri</name>
    <name type="common">Asian citrus psyllid</name>
    <dbReference type="NCBI Taxonomy" id="121845"/>
    <lineage>
        <taxon>Eukaryota</taxon>
        <taxon>Metazoa</taxon>
        <taxon>Ecdysozoa</taxon>
        <taxon>Arthropoda</taxon>
        <taxon>Hexapoda</taxon>
        <taxon>Insecta</taxon>
        <taxon>Pterygota</taxon>
        <taxon>Neoptera</taxon>
        <taxon>Paraneoptera</taxon>
        <taxon>Hemiptera</taxon>
        <taxon>Sternorrhyncha</taxon>
        <taxon>Psylloidea</taxon>
        <taxon>Psyllidae</taxon>
        <taxon>Diaphorininae</taxon>
        <taxon>Diaphorina</taxon>
    </lineage>
</organism>
<evidence type="ECO:0000256" key="7">
    <source>
        <dbReference type="ARBA" id="ARBA00022990"/>
    </source>
</evidence>
<evidence type="ECO:0000256" key="5">
    <source>
        <dbReference type="ARBA" id="ARBA00022781"/>
    </source>
</evidence>
<protein>
    <recommendedName>
        <fullName evidence="14 15">ATP synthase F(0) complex subunit e, mitochondrial</fullName>
    </recommendedName>
</protein>
<evidence type="ECO:0000256" key="14">
    <source>
        <dbReference type="ARBA" id="ARBA00074682"/>
    </source>
</evidence>
<dbReference type="AlphaFoldDB" id="A0A1S4EQC5"/>
<proteinExistence type="inferred from homology"/>
<keyword evidence="4 15" id="KW-0138">CF(0)</keyword>
<keyword evidence="10" id="KW-0472">Membrane</keyword>
<comment type="function">
    <text evidence="12 15">Subunit e, of the mitochondrial membrane ATP synthase complex (F(1)F(0) ATP synthase or Complex V) that produces ATP from ADP in the presence of a proton gradient across the membrane which is generated by electron transport complexes of the respiratory chain. ATP synthase complex consist of a soluble F(1) head domain - the catalytic core - and a membrane F(1) domain - the membrane proton channel. These two domains are linked by a central stalk rotating inside the F(1) region and a stationary peripheral stalk. During catalysis, ATP synthesis in the catalytic domain of F(1) is coupled via a rotary mechanism of the central stalk subunits to proton translocation. In vivo, can only synthesize ATP although its ATP hydrolase activity can be activated artificially in vitro. Part of the complex F(0) domain.</text>
</comment>
<dbReference type="OMA" id="MHAIDIL"/>
<comment type="subunit">
    <text evidence="13">Component of the ATP synthase complex composed at least of ATP5F1A/subunit alpha, ATP5F1B/subunit beta, ATP5MC1/subunit c (homooctomer), MT-ATP6/subunit a, MT-ATP8/subunit 8, ATP5ME/subunit e, ATP5MF/subunit f, ATP5MG/subunit g, ATP5MK/subunit k, ATP5MJ/subunit j, ATP5F1C/subunit gamma, ATP5F1D/subunit delta, ATP5F1E/subunit epsilon, ATP5PF/subunit F6, ATP5PB/subunit b, ATP5PD/subunit d, ATP5PO/subunit OSCP. ATP synthase complex consists of a soluble F(1) head domain (subunits alpha(3) and beta(3)) - the catalytic core - and a membrane F(0) domain - the membrane proton channel (subunits c, a, 8, e, f, g, k and j). These two domains are linked by a central stalk (subunits gamma, delta, and epsilon) rotating inside the F1 region and a stationary peripheral stalk (subunits F6, b, d, and OSCP).</text>
</comment>
<dbReference type="GO" id="GO:0005743">
    <property type="term" value="C:mitochondrial inner membrane"/>
    <property type="evidence" value="ECO:0007669"/>
    <property type="project" value="UniProtKB-SubCell"/>
</dbReference>
<evidence type="ECO:0000256" key="13">
    <source>
        <dbReference type="ARBA" id="ARBA00064647"/>
    </source>
</evidence>
<dbReference type="PaxDb" id="121845-A0A1S4EQC5"/>
<evidence type="ECO:0000256" key="2">
    <source>
        <dbReference type="ARBA" id="ARBA00007333"/>
    </source>
</evidence>
<comment type="subunit">
    <text evidence="15">F-type ATPases have 2 components, CF(1) - the catalytic core - and CF(0) - the membrane proton channel. CF(1) and CF(0) have multiple subunits.</text>
</comment>
<evidence type="ECO:0000256" key="6">
    <source>
        <dbReference type="ARBA" id="ARBA00022792"/>
    </source>
</evidence>
<dbReference type="STRING" id="121845.A0A1S4EQC5"/>
<keyword evidence="5 15" id="KW-0375">Hydrogen ion transport</keyword>
<dbReference type="GO" id="GO:0045259">
    <property type="term" value="C:proton-transporting ATP synthase complex"/>
    <property type="evidence" value="ECO:0007669"/>
    <property type="project" value="UniProtKB-UniRule"/>
</dbReference>
<dbReference type="PANTHER" id="PTHR12427">
    <property type="entry name" value="ATP SYNTHASE E CHAIN, MITOCHONDRIAL"/>
    <property type="match status" value="1"/>
</dbReference>
<dbReference type="Pfam" id="PF05680">
    <property type="entry name" value="ATP-synt_E"/>
    <property type="match status" value="1"/>
</dbReference>
<dbReference type="RefSeq" id="XP_017304380.1">
    <property type="nucleotide sequence ID" value="XM_017448891.2"/>
</dbReference>
<evidence type="ECO:0000256" key="10">
    <source>
        <dbReference type="ARBA" id="ARBA00023136"/>
    </source>
</evidence>
<dbReference type="PANTHER" id="PTHR12427:SF1">
    <property type="entry name" value="ATP SYNTHASE SUBUNIT E, MITOCHONDRIAL"/>
    <property type="match status" value="1"/>
</dbReference>
<dbReference type="InterPro" id="IPR008386">
    <property type="entry name" value="ATP_synth_F0_esu_mt"/>
</dbReference>
<keyword evidence="11 15" id="KW-0066">ATP synthesis</keyword>
<evidence type="ECO:0000256" key="8">
    <source>
        <dbReference type="ARBA" id="ARBA00023065"/>
    </source>
</evidence>
<evidence type="ECO:0000256" key="1">
    <source>
        <dbReference type="ARBA" id="ARBA00004273"/>
    </source>
</evidence>
<evidence type="ECO:0000256" key="12">
    <source>
        <dbReference type="ARBA" id="ARBA00057306"/>
    </source>
</evidence>
<dbReference type="GO" id="GO:0015078">
    <property type="term" value="F:proton transmembrane transporter activity"/>
    <property type="evidence" value="ECO:0007669"/>
    <property type="project" value="InterPro"/>
</dbReference>
<keyword evidence="9 15" id="KW-0496">Mitochondrion</keyword>
<evidence type="ECO:0000313" key="16">
    <source>
        <dbReference type="Proteomes" id="UP000079169"/>
    </source>
</evidence>
<evidence type="ECO:0000256" key="11">
    <source>
        <dbReference type="ARBA" id="ARBA00023310"/>
    </source>
</evidence>
<accession>A0A1S4EQC5</accession>
<name>A0A1S4EQC5_DIACI</name>
<evidence type="ECO:0000256" key="15">
    <source>
        <dbReference type="RuleBase" id="RU367005"/>
    </source>
</evidence>
<keyword evidence="8 15" id="KW-0406">Ion transport</keyword>
<comment type="subcellular location">
    <subcellularLocation>
        <location evidence="1 15">Mitochondrion inner membrane</location>
    </subcellularLocation>
</comment>
<dbReference type="Proteomes" id="UP000079169">
    <property type="component" value="Unplaced"/>
</dbReference>
<reference evidence="17" key="1">
    <citation type="submission" date="2025-08" db="UniProtKB">
        <authorList>
            <consortium name="RefSeq"/>
        </authorList>
    </citation>
    <scope>IDENTIFICATION</scope>
</reference>
<evidence type="ECO:0000256" key="3">
    <source>
        <dbReference type="ARBA" id="ARBA00022448"/>
    </source>
</evidence>
<dbReference type="GO" id="GO:0015986">
    <property type="term" value="P:proton motive force-driven ATP synthesis"/>
    <property type="evidence" value="ECO:0007669"/>
    <property type="project" value="InterPro"/>
</dbReference>
<evidence type="ECO:0000313" key="17">
    <source>
        <dbReference type="RefSeq" id="XP_017304380.1"/>
    </source>
</evidence>
<sequence>MSLPPPVSVSPLIKFARWTMLSAGILYGVSRQSSLEKKEEKLRVIRAQKKAIKDAKLAEEKKRANEEMSTLDSNLTYLQIDSKPSNIQR</sequence>
<gene>
    <name evidence="17" type="primary">LOC108253990</name>
</gene>